<sequence length="127" mass="15030">MLVFYDSWCPMCTKVANRTKELDKKGKIKFVSFREEEIVQQYCLSEEMQQNMEKQLYIYKDSRWYKGIRSVDVLAKAIPAYWAIVPFIKLSILFGFGHFLYDYIATKREIVPVGHCKNGVCELPREK</sequence>
<evidence type="ECO:0000313" key="2">
    <source>
        <dbReference type="EMBL" id="CAG9614221.1"/>
    </source>
</evidence>
<dbReference type="SUPFAM" id="SSF52833">
    <property type="entry name" value="Thioredoxin-like"/>
    <property type="match status" value="1"/>
</dbReference>
<keyword evidence="1" id="KW-0472">Membrane</keyword>
<proteinExistence type="predicted"/>
<dbReference type="RefSeq" id="WP_230576195.1">
    <property type="nucleotide sequence ID" value="NZ_CAKJTI010000024.1"/>
</dbReference>
<organism evidence="2 3">
    <name type="scientific">Bacillus rhizoplanae</name>
    <dbReference type="NCBI Taxonomy" id="2880966"/>
    <lineage>
        <taxon>Bacteria</taxon>
        <taxon>Bacillati</taxon>
        <taxon>Bacillota</taxon>
        <taxon>Bacilli</taxon>
        <taxon>Bacillales</taxon>
        <taxon>Bacillaceae</taxon>
        <taxon>Bacillus</taxon>
    </lineage>
</organism>
<comment type="caution">
    <text evidence="2">The sequence shown here is derived from an EMBL/GenBank/DDBJ whole genome shotgun (WGS) entry which is preliminary data.</text>
</comment>
<keyword evidence="1" id="KW-1133">Transmembrane helix</keyword>
<reference evidence="2 3" key="1">
    <citation type="submission" date="2021-10" db="EMBL/GenBank/DDBJ databases">
        <authorList>
            <person name="Criscuolo A."/>
        </authorList>
    </citation>
    <scope>NUCLEOTIDE SEQUENCE [LARGE SCALE GENOMIC DNA]</scope>
    <source>
        <strain evidence="3">CIP 111899</strain>
    </source>
</reference>
<evidence type="ECO:0000256" key="1">
    <source>
        <dbReference type="SAM" id="Phobius"/>
    </source>
</evidence>
<accession>A0ABM8YEW7</accession>
<keyword evidence="1" id="KW-0812">Transmembrane</keyword>
<evidence type="ECO:0008006" key="4">
    <source>
        <dbReference type="Google" id="ProtNLM"/>
    </source>
</evidence>
<protein>
    <recommendedName>
        <fullName evidence="4">DUF393 domain-containing protein</fullName>
    </recommendedName>
</protein>
<dbReference type="InterPro" id="IPR007263">
    <property type="entry name" value="DCC1-like"/>
</dbReference>
<evidence type="ECO:0000313" key="3">
    <source>
        <dbReference type="Proteomes" id="UP000789423"/>
    </source>
</evidence>
<dbReference type="Proteomes" id="UP000789423">
    <property type="component" value="Unassembled WGS sequence"/>
</dbReference>
<name>A0ABM8YEW7_9BACI</name>
<keyword evidence="3" id="KW-1185">Reference proteome</keyword>
<dbReference type="EMBL" id="CAKJTI010000024">
    <property type="protein sequence ID" value="CAG9614221.1"/>
    <property type="molecule type" value="Genomic_DNA"/>
</dbReference>
<feature type="transmembrane region" description="Helical" evidence="1">
    <location>
        <begin position="80"/>
        <end position="101"/>
    </location>
</feature>
<dbReference type="InterPro" id="IPR036249">
    <property type="entry name" value="Thioredoxin-like_sf"/>
</dbReference>
<gene>
    <name evidence="2" type="ORF">BACCIP111899_03448</name>
</gene>
<dbReference type="Pfam" id="PF04134">
    <property type="entry name" value="DCC1-like"/>
    <property type="match status" value="1"/>
</dbReference>